<dbReference type="KEGG" id="dtl:H8F01_00360"/>
<evidence type="ECO:0000313" key="2">
    <source>
        <dbReference type="Proteomes" id="UP000515873"/>
    </source>
</evidence>
<keyword evidence="2" id="KW-1185">Reference proteome</keyword>
<dbReference type="Proteomes" id="UP000515873">
    <property type="component" value="Chromosome"/>
</dbReference>
<gene>
    <name evidence="1" type="ORF">H8F01_00360</name>
</gene>
<organism evidence="1 2">
    <name type="scientific">Dyella telluris</name>
    <dbReference type="NCBI Taxonomy" id="2763498"/>
    <lineage>
        <taxon>Bacteria</taxon>
        <taxon>Pseudomonadati</taxon>
        <taxon>Pseudomonadota</taxon>
        <taxon>Gammaproteobacteria</taxon>
        <taxon>Lysobacterales</taxon>
        <taxon>Rhodanobacteraceae</taxon>
        <taxon>Dyella</taxon>
    </lineage>
</organism>
<dbReference type="AlphaFoldDB" id="A0A7G8Q4G0"/>
<accession>A0A7G8Q4G0</accession>
<proteinExistence type="predicted"/>
<sequence length="120" mass="13348">MFIPNTTCKVRRLVGANLYGMQQFGPAQKIRCAIVTLIQSEDTTSVRTDSSASHSAAHEAITKARMLFPKTFTPKAGDLVEFMDFRMRISGVFPRYNVPGKLDHWQVDLITTEKADGAQA</sequence>
<name>A0A7G8Q4G0_9GAMM</name>
<evidence type="ECO:0000313" key="1">
    <source>
        <dbReference type="EMBL" id="QNK01668.1"/>
    </source>
</evidence>
<dbReference type="RefSeq" id="WP_187057127.1">
    <property type="nucleotide sequence ID" value="NZ_CP060412.1"/>
</dbReference>
<dbReference type="EMBL" id="CP060412">
    <property type="protein sequence ID" value="QNK01668.1"/>
    <property type="molecule type" value="Genomic_DNA"/>
</dbReference>
<reference evidence="1 2" key="1">
    <citation type="submission" date="2020-08" db="EMBL/GenBank/DDBJ databases">
        <title>Dyella sp. G9 isolated from forest soil.</title>
        <authorList>
            <person name="Fu J."/>
            <person name="Qiu L."/>
        </authorList>
    </citation>
    <scope>NUCLEOTIDE SEQUENCE [LARGE SCALE GENOMIC DNA]</scope>
    <source>
        <strain evidence="1 2">G9</strain>
    </source>
</reference>
<protein>
    <submittedName>
        <fullName evidence="1">Uncharacterized protein</fullName>
    </submittedName>
</protein>